<dbReference type="GO" id="GO:0008408">
    <property type="term" value="F:3'-5' exonuclease activity"/>
    <property type="evidence" value="ECO:0007669"/>
    <property type="project" value="InterPro"/>
</dbReference>
<dbReference type="InterPro" id="IPR002562">
    <property type="entry name" value="3'-5'_exonuclease_dom"/>
</dbReference>
<name>F0X7M2_GROCL</name>
<keyword evidence="3" id="KW-1185">Reference proteome</keyword>
<gene>
    <name evidence="2" type="ORF">CMQ_6757</name>
</gene>
<accession>F0X7M2</accession>
<reference evidence="2 3" key="1">
    <citation type="journal article" date="2011" name="Proc. Natl. Acad. Sci. U.S.A.">
        <title>Genome and transcriptome analyses of the mountain pine beetle-fungal symbiont Grosmannia clavigera, a lodgepole pine pathogen.</title>
        <authorList>
            <person name="DiGuistini S."/>
            <person name="Wang Y."/>
            <person name="Liao N.Y."/>
            <person name="Taylor G."/>
            <person name="Tanguay P."/>
            <person name="Feau N."/>
            <person name="Henrissat B."/>
            <person name="Chan S.K."/>
            <person name="Hesse-Orce U."/>
            <person name="Alamouti S.M."/>
            <person name="Tsui C.K.M."/>
            <person name="Docking R.T."/>
            <person name="Levasseur A."/>
            <person name="Haridas S."/>
            <person name="Robertson G."/>
            <person name="Birol I."/>
            <person name="Holt R.A."/>
            <person name="Marra M.A."/>
            <person name="Hamelin R.C."/>
            <person name="Hirst M."/>
            <person name="Jones S.J.M."/>
            <person name="Bohlmann J."/>
            <person name="Breuil C."/>
        </authorList>
    </citation>
    <scope>NUCLEOTIDE SEQUENCE [LARGE SCALE GENOMIC DNA]</scope>
    <source>
        <strain evidence="3">kw1407 / UAMH 11150</strain>
    </source>
</reference>
<dbReference type="RefSeq" id="XP_014175918.1">
    <property type="nucleotide sequence ID" value="XM_014320443.1"/>
</dbReference>
<dbReference type="EMBL" id="GL629729">
    <property type="protein sequence ID" value="EFX06436.1"/>
    <property type="molecule type" value="Genomic_DNA"/>
</dbReference>
<dbReference type="OrthoDB" id="26838at2759"/>
<dbReference type="PANTHER" id="PTHR43040:SF1">
    <property type="entry name" value="RIBONUCLEASE D"/>
    <property type="match status" value="1"/>
</dbReference>
<protein>
    <recommendedName>
        <fullName evidence="1">3'-5' exonuclease domain-containing protein</fullName>
    </recommendedName>
</protein>
<feature type="domain" description="3'-5' exonuclease" evidence="1">
    <location>
        <begin position="44"/>
        <end position="157"/>
    </location>
</feature>
<dbReference type="Proteomes" id="UP000007796">
    <property type="component" value="Unassembled WGS sequence"/>
</dbReference>
<sequence>MMIGHLALLKKAQITSKRSKRLSPLLRETHLNKVIESGLVDTLSTVSVLVDTLYAQPTTPPSLYIDLEGVYLFREGTVSILQVYVLPLGRAYLLDVHTLKDAAFLTPGTNGRTLKDLLESSAIPKVFFDVRNDSDALFFHFKINLAGVQDLQLMELASRTHSRKYVAGLAKCIDRDGNLSPAKGAKWKATKEKGLKMFMPESGGSYEVGSTNVPCRKR</sequence>
<dbReference type="GO" id="GO:0006139">
    <property type="term" value="P:nucleobase-containing compound metabolic process"/>
    <property type="evidence" value="ECO:0007669"/>
    <property type="project" value="InterPro"/>
</dbReference>
<dbReference type="InterPro" id="IPR036397">
    <property type="entry name" value="RNaseH_sf"/>
</dbReference>
<proteinExistence type="predicted"/>
<dbReference type="SUPFAM" id="SSF53098">
    <property type="entry name" value="Ribonuclease H-like"/>
    <property type="match status" value="1"/>
</dbReference>
<dbReference type="InParanoid" id="F0X7M2"/>
<dbReference type="Gene3D" id="3.30.420.10">
    <property type="entry name" value="Ribonuclease H-like superfamily/Ribonuclease H"/>
    <property type="match status" value="1"/>
</dbReference>
<dbReference type="GeneID" id="25980225"/>
<dbReference type="AlphaFoldDB" id="F0X7M2"/>
<dbReference type="InterPro" id="IPR012337">
    <property type="entry name" value="RNaseH-like_sf"/>
</dbReference>
<dbReference type="PANTHER" id="PTHR43040">
    <property type="entry name" value="RIBONUCLEASE D"/>
    <property type="match status" value="1"/>
</dbReference>
<dbReference type="Pfam" id="PF01612">
    <property type="entry name" value="DNA_pol_A_exo1"/>
    <property type="match status" value="1"/>
</dbReference>
<dbReference type="GO" id="GO:0003676">
    <property type="term" value="F:nucleic acid binding"/>
    <property type="evidence" value="ECO:0007669"/>
    <property type="project" value="InterPro"/>
</dbReference>
<organism evidence="3">
    <name type="scientific">Grosmannia clavigera (strain kw1407 / UAMH 11150)</name>
    <name type="common">Blue stain fungus</name>
    <name type="synonym">Graphiocladiella clavigera</name>
    <dbReference type="NCBI Taxonomy" id="655863"/>
    <lineage>
        <taxon>Eukaryota</taxon>
        <taxon>Fungi</taxon>
        <taxon>Dikarya</taxon>
        <taxon>Ascomycota</taxon>
        <taxon>Pezizomycotina</taxon>
        <taxon>Sordariomycetes</taxon>
        <taxon>Sordariomycetidae</taxon>
        <taxon>Ophiostomatales</taxon>
        <taxon>Ophiostomataceae</taxon>
        <taxon>Leptographium</taxon>
    </lineage>
</organism>
<evidence type="ECO:0000313" key="3">
    <source>
        <dbReference type="Proteomes" id="UP000007796"/>
    </source>
</evidence>
<evidence type="ECO:0000259" key="1">
    <source>
        <dbReference type="Pfam" id="PF01612"/>
    </source>
</evidence>
<evidence type="ECO:0000313" key="2">
    <source>
        <dbReference type="EMBL" id="EFX06436.1"/>
    </source>
</evidence>
<dbReference type="eggNOG" id="ENOG502S8YH">
    <property type="taxonomic scope" value="Eukaryota"/>
</dbReference>
<dbReference type="HOGENOM" id="CLU_061834_3_0_1"/>